<dbReference type="AlphaFoldDB" id="A0A498KR64"/>
<dbReference type="GO" id="GO:0016746">
    <property type="term" value="F:acyltransferase activity"/>
    <property type="evidence" value="ECO:0007669"/>
    <property type="project" value="InterPro"/>
</dbReference>
<organism evidence="3 4">
    <name type="scientific">Halorientalis pallida</name>
    <dbReference type="NCBI Taxonomy" id="2479928"/>
    <lineage>
        <taxon>Archaea</taxon>
        <taxon>Methanobacteriati</taxon>
        <taxon>Methanobacteriota</taxon>
        <taxon>Stenosarchaea group</taxon>
        <taxon>Halobacteria</taxon>
        <taxon>Halobacteriales</taxon>
        <taxon>Haloarculaceae</taxon>
        <taxon>Halorientalis</taxon>
    </lineage>
</organism>
<evidence type="ECO:0000313" key="4">
    <source>
        <dbReference type="Proteomes" id="UP000289691"/>
    </source>
</evidence>
<comment type="caution">
    <text evidence="3">The sequence shown here is derived from an EMBL/GenBank/DDBJ whole genome shotgun (WGS) entry which is preliminary data.</text>
</comment>
<gene>
    <name evidence="3" type="ORF">EAF64_18780</name>
</gene>
<feature type="domain" description="ChsH2 rubredoxin-like zinc ribbon" evidence="2">
    <location>
        <begin position="343"/>
        <end position="374"/>
    </location>
</feature>
<proteinExistence type="predicted"/>
<dbReference type="Gene3D" id="6.10.30.10">
    <property type="match status" value="1"/>
</dbReference>
<evidence type="ECO:0000259" key="2">
    <source>
        <dbReference type="Pfam" id="PF12172"/>
    </source>
</evidence>
<keyword evidence="1" id="KW-0414">Isoprene biosynthesis</keyword>
<dbReference type="Proteomes" id="UP000289691">
    <property type="component" value="Unassembled WGS sequence"/>
</dbReference>
<protein>
    <submittedName>
        <fullName evidence="3">Hydroxymethylglutaryl-CoA synthase family protein</fullName>
    </submittedName>
</protein>
<sequence>MSDDGIHAVGAYAPGLRVAAEEFAEAWGSFEAAGIETKAVPEADEDALTMGWEAARRALAAGDVDVADVDWLGFATTNPPMAEDDPTVRLGSFLGVADDVTRQTFTGSTRAGTRALFAAMDADTDGLALVVAADCPRGEPSDAHEHAAGAGAAAVLVGPDAPAPVTDRAEYAEPYPGTRFRRAGRGEVEGIEVTSYDREAFRETLAGAVDAVDAPDDPDAAAVQAPDGGLPYRAAGAMGLDNGTIHTCATVQDLGDTGAASVPLSLATALADGTETVLGVGYGSGGGADAFVVEAGESVPADLALDGGTDLTYAEYLRRRGDVTSGEPNGGAAYISVPTWKRSIPQRHRLVAGRCPECGSLAFPPEGACPDCRSLVEFEPVELPDTGEVEAVTAVSRGGEPPEFAVQQQKSGEYGVAIAAFEADGESVSMPLQVVGAETSPDVGDPVATVVRRIYTQEGVIRYGRKARVEDGA</sequence>
<dbReference type="InterPro" id="IPR012340">
    <property type="entry name" value="NA-bd_OB-fold"/>
</dbReference>
<evidence type="ECO:0000256" key="1">
    <source>
        <dbReference type="ARBA" id="ARBA00023229"/>
    </source>
</evidence>
<dbReference type="InterPro" id="IPR016039">
    <property type="entry name" value="Thiolase-like"/>
</dbReference>
<reference evidence="3 4" key="1">
    <citation type="submission" date="2019-01" db="EMBL/GenBank/DDBJ databases">
        <title>Halorientalis sp. F13-25 a new haloarchaeum isolated from hypersaline water.</title>
        <authorList>
            <person name="Ana D.-V."/>
            <person name="Cristina S.-P."/>
            <person name="Antonio V."/>
        </authorList>
    </citation>
    <scope>NUCLEOTIDE SEQUENCE [LARGE SCALE GENOMIC DNA]</scope>
    <source>
        <strain evidence="3 4">F13-25</strain>
    </source>
</reference>
<dbReference type="Pfam" id="PF12172">
    <property type="entry name" value="zf-ChsH2"/>
    <property type="match status" value="1"/>
</dbReference>
<dbReference type="SUPFAM" id="SSF50249">
    <property type="entry name" value="Nucleic acid-binding proteins"/>
    <property type="match status" value="1"/>
</dbReference>
<dbReference type="RefSeq" id="WP_129070515.1">
    <property type="nucleotide sequence ID" value="NZ_RDFA01000008.1"/>
</dbReference>
<evidence type="ECO:0000313" key="3">
    <source>
        <dbReference type="EMBL" id="RXK46719.1"/>
    </source>
</evidence>
<dbReference type="OrthoDB" id="9573at2157"/>
<dbReference type="InterPro" id="IPR022002">
    <property type="entry name" value="ChsH2_Znr"/>
</dbReference>
<dbReference type="GO" id="GO:0008299">
    <property type="term" value="P:isoprenoid biosynthetic process"/>
    <property type="evidence" value="ECO:0007669"/>
    <property type="project" value="UniProtKB-KW"/>
</dbReference>
<dbReference type="EMBL" id="RDFA01000008">
    <property type="protein sequence ID" value="RXK46719.1"/>
    <property type="molecule type" value="Genomic_DNA"/>
</dbReference>
<dbReference type="Gene3D" id="3.40.47.10">
    <property type="match status" value="1"/>
</dbReference>
<keyword evidence="4" id="KW-1185">Reference proteome</keyword>
<name>A0A498KR64_9EURY</name>
<dbReference type="SUPFAM" id="SSF53901">
    <property type="entry name" value="Thiolase-like"/>
    <property type="match status" value="2"/>
</dbReference>
<dbReference type="PANTHER" id="PTHR34075">
    <property type="entry name" value="BLR3430 PROTEIN"/>
    <property type="match status" value="1"/>
</dbReference>
<accession>A0A498KR64</accession>
<dbReference type="InterPro" id="IPR052513">
    <property type="entry name" value="Thioester_dehydratase-like"/>
</dbReference>
<dbReference type="PANTHER" id="PTHR34075:SF5">
    <property type="entry name" value="BLR3430 PROTEIN"/>
    <property type="match status" value="1"/>
</dbReference>